<protein>
    <recommendedName>
        <fullName evidence="3">F-box domain-containing protein</fullName>
    </recommendedName>
</protein>
<accession>A0AAV5WFB7</accession>
<feature type="non-terminal residue" evidence="1">
    <location>
        <position position="1"/>
    </location>
</feature>
<evidence type="ECO:0000313" key="1">
    <source>
        <dbReference type="EMBL" id="GMT30577.1"/>
    </source>
</evidence>
<dbReference type="AlphaFoldDB" id="A0AAV5WFB7"/>
<organism evidence="1 2">
    <name type="scientific">Pristionchus fissidentatus</name>
    <dbReference type="NCBI Taxonomy" id="1538716"/>
    <lineage>
        <taxon>Eukaryota</taxon>
        <taxon>Metazoa</taxon>
        <taxon>Ecdysozoa</taxon>
        <taxon>Nematoda</taxon>
        <taxon>Chromadorea</taxon>
        <taxon>Rhabditida</taxon>
        <taxon>Rhabditina</taxon>
        <taxon>Diplogasteromorpha</taxon>
        <taxon>Diplogasteroidea</taxon>
        <taxon>Neodiplogasteridae</taxon>
        <taxon>Pristionchus</taxon>
    </lineage>
</organism>
<dbReference type="Proteomes" id="UP001432322">
    <property type="component" value="Unassembled WGS sequence"/>
</dbReference>
<evidence type="ECO:0008006" key="3">
    <source>
        <dbReference type="Google" id="ProtNLM"/>
    </source>
</evidence>
<proteinExistence type="predicted"/>
<keyword evidence="2" id="KW-1185">Reference proteome</keyword>
<reference evidence="1" key="1">
    <citation type="submission" date="2023-10" db="EMBL/GenBank/DDBJ databases">
        <title>Genome assembly of Pristionchus species.</title>
        <authorList>
            <person name="Yoshida K."/>
            <person name="Sommer R.J."/>
        </authorList>
    </citation>
    <scope>NUCLEOTIDE SEQUENCE</scope>
    <source>
        <strain evidence="1">RS5133</strain>
    </source>
</reference>
<evidence type="ECO:0000313" key="2">
    <source>
        <dbReference type="Proteomes" id="UP001432322"/>
    </source>
</evidence>
<gene>
    <name evidence="1" type="ORF">PFISCL1PPCAC_21874</name>
</gene>
<dbReference type="EMBL" id="BTSY01000005">
    <property type="protein sequence ID" value="GMT30577.1"/>
    <property type="molecule type" value="Genomic_DNA"/>
</dbReference>
<name>A0AAV5WFB7_9BILA</name>
<comment type="caution">
    <text evidence="1">The sequence shown here is derived from an EMBL/GenBank/DDBJ whole genome shotgun (WGS) entry which is preliminary data.</text>
</comment>
<sequence length="365" mass="42818">CREKRINNFTIWITHKNVTISTEKYGTTIGCSSRRIIDRIREVLNTCEIGTVNINVSYMCKNGNLSHFRELIEHLKEIQFVNQLKIRKFFPILELPAELSSKILSYMGRMESRFCLQSFALDKGHAEWNDNRIGHSSITTNYENTEKVNLSCSRYHAVRSVLFKPSFRLVCNRFKELYEKFEVGSLDIELSNNVDQLLYRDLIESCVYIQCSVLFQITIAPLYESNPIFTDELIRKFVSKKKEVCIWSLCCELTAAGLRTLWEDILYGKFDGLHILVNNFVADELFDGFGNEGDKNSPSDKILSQIESDGRIDKTKRYEIWRQSCYDSALIQMSRIYDDRPFKSSKYYVKEFSDYDEDSPFEWDW</sequence>